<protein>
    <submittedName>
        <fullName evidence="2">Uncharacterized protein</fullName>
    </submittedName>
</protein>
<reference evidence="3" key="3">
    <citation type="journal article" date="2010" name="Genome Res.">
        <title>Population genomic sequencing of Coccidioides fungi reveals recent hybridization and transposon control.</title>
        <authorList>
            <person name="Neafsey D.E."/>
            <person name="Barker B.M."/>
            <person name="Sharpton T.J."/>
            <person name="Stajich J.E."/>
            <person name="Park D.J."/>
            <person name="Whiston E."/>
            <person name="Hung C.-Y."/>
            <person name="McMahan C."/>
            <person name="White J."/>
            <person name="Sykes S."/>
            <person name="Heiman D."/>
            <person name="Young S."/>
            <person name="Zeng Q."/>
            <person name="Abouelleil A."/>
            <person name="Aftuck L."/>
            <person name="Bessette D."/>
            <person name="Brown A."/>
            <person name="FitzGerald M."/>
            <person name="Lui A."/>
            <person name="Macdonald J.P."/>
            <person name="Priest M."/>
            <person name="Orbach M.J."/>
            <person name="Galgiani J.N."/>
            <person name="Kirkland T.N."/>
            <person name="Cole G.T."/>
            <person name="Birren B.W."/>
            <person name="Henn M.R."/>
            <person name="Taylor J.W."/>
            <person name="Rounsley S.D."/>
        </authorList>
    </citation>
    <scope>NUCLEOTIDE SEQUENCE [LARGE SCALE GENOMIC DNA]</scope>
    <source>
        <strain evidence="3">RMSCC 3488</strain>
    </source>
</reference>
<gene>
    <name evidence="2" type="ORF">CPAG_01690</name>
</gene>
<dbReference type="EMBL" id="DS268109">
    <property type="protein sequence ID" value="KMM65339.1"/>
    <property type="molecule type" value="Genomic_DNA"/>
</dbReference>
<organism evidence="2 3">
    <name type="scientific">Coccidioides posadasii RMSCC 3488</name>
    <dbReference type="NCBI Taxonomy" id="454284"/>
    <lineage>
        <taxon>Eukaryota</taxon>
        <taxon>Fungi</taxon>
        <taxon>Dikarya</taxon>
        <taxon>Ascomycota</taxon>
        <taxon>Pezizomycotina</taxon>
        <taxon>Eurotiomycetes</taxon>
        <taxon>Eurotiomycetidae</taxon>
        <taxon>Onygenales</taxon>
        <taxon>Onygenaceae</taxon>
        <taxon>Coccidioides</taxon>
    </lineage>
</organism>
<evidence type="ECO:0000313" key="3">
    <source>
        <dbReference type="Proteomes" id="UP000054567"/>
    </source>
</evidence>
<dbReference type="VEuPathDB" id="FungiDB:CPAG_01690"/>
<reference evidence="3" key="2">
    <citation type="journal article" date="2009" name="Genome Res.">
        <title>Comparative genomic analyses of the human fungal pathogens Coccidioides and their relatives.</title>
        <authorList>
            <person name="Sharpton T.J."/>
            <person name="Stajich J.E."/>
            <person name="Rounsley S.D."/>
            <person name="Gardner M.J."/>
            <person name="Wortman J.R."/>
            <person name="Jordar V.S."/>
            <person name="Maiti R."/>
            <person name="Kodira C.D."/>
            <person name="Neafsey D.E."/>
            <person name="Zeng Q."/>
            <person name="Hung C.-Y."/>
            <person name="McMahan C."/>
            <person name="Muszewska A."/>
            <person name="Grynberg M."/>
            <person name="Mandel M.A."/>
            <person name="Kellner E.M."/>
            <person name="Barker B.M."/>
            <person name="Galgiani J.N."/>
            <person name="Orbach M.J."/>
            <person name="Kirkland T.N."/>
            <person name="Cole G.T."/>
            <person name="Henn M.R."/>
            <person name="Birren B.W."/>
            <person name="Taylor J.W."/>
        </authorList>
    </citation>
    <scope>NUCLEOTIDE SEQUENCE [LARGE SCALE GENOMIC DNA]</scope>
    <source>
        <strain evidence="3">RMSCC 3488</strain>
    </source>
</reference>
<evidence type="ECO:0000256" key="1">
    <source>
        <dbReference type="SAM" id="MobiDB-lite"/>
    </source>
</evidence>
<proteinExistence type="predicted"/>
<evidence type="ECO:0000313" key="2">
    <source>
        <dbReference type="EMBL" id="KMM65339.1"/>
    </source>
</evidence>
<dbReference type="Proteomes" id="UP000054567">
    <property type="component" value="Unassembled WGS sequence"/>
</dbReference>
<feature type="region of interest" description="Disordered" evidence="1">
    <location>
        <begin position="81"/>
        <end position="136"/>
    </location>
</feature>
<name>A0A0J6F8Q2_COCPO</name>
<sequence>MGRAGRDTLSKGKMDVPIGEESSGWVKLQQPKAVASQGVLHATKIARLIIEGEMLAWPSRVQAPTGLHPTITTCQQIAAAMLPPPSGKAPRPGEDSGISAGILLPYRRATKQSDQKRTKNKMAGNRDFGQSAYSGA</sequence>
<accession>A0A0J6F8Q2</accession>
<dbReference type="AlphaFoldDB" id="A0A0J6F8Q2"/>
<reference evidence="2 3" key="1">
    <citation type="submission" date="2007-06" db="EMBL/GenBank/DDBJ databases">
        <title>The Genome Sequence of Coccidioides posadasii RMSCC_3488.</title>
        <authorList>
            <consortium name="Coccidioides Genome Resources Consortium"/>
            <consortium name="The Broad Institute Genome Sequencing Platform"/>
            <person name="Henn M.R."/>
            <person name="Sykes S."/>
            <person name="Young S."/>
            <person name="Jaffe D."/>
            <person name="Berlin A."/>
            <person name="Alvarez P."/>
            <person name="Butler J."/>
            <person name="Gnerre S."/>
            <person name="Grabherr M."/>
            <person name="Mauceli E."/>
            <person name="Brockman W."/>
            <person name="Kodira C."/>
            <person name="Alvarado L."/>
            <person name="Zeng Q."/>
            <person name="Crawford M."/>
            <person name="Antoine C."/>
            <person name="Devon K."/>
            <person name="Galgiani J."/>
            <person name="Orsborn K."/>
            <person name="Lewis M.L."/>
            <person name="Nusbaum C."/>
            <person name="Galagan J."/>
            <person name="Birren B."/>
        </authorList>
    </citation>
    <scope>NUCLEOTIDE SEQUENCE [LARGE SCALE GENOMIC DNA]</scope>
    <source>
        <strain evidence="2 3">RMSCC 3488</strain>
    </source>
</reference>